<dbReference type="CDD" id="cd06222">
    <property type="entry name" value="RNase_H_like"/>
    <property type="match status" value="1"/>
</dbReference>
<gene>
    <name evidence="2" type="ORF">PVK06_040094</name>
</gene>
<sequence length="140" mass="15580">MWAIWTTHNKLLHEGQHFTASETMNLIKRYLGKVDGAKEKVSIEAMACSQATDMGLQLGLLRVEIEGDSLAVIQKLKEERVERSGIGAYICNIRTICERDQDCVFQYVSKNANGAAHFLATEGLRQNEETYLAGAVPSYA</sequence>
<evidence type="ECO:0000259" key="1">
    <source>
        <dbReference type="Pfam" id="PF13456"/>
    </source>
</evidence>
<protein>
    <recommendedName>
        <fullName evidence="1">RNase H type-1 domain-containing protein</fullName>
    </recommendedName>
</protein>
<proteinExistence type="predicted"/>
<organism evidence="2 3">
    <name type="scientific">Gossypium arboreum</name>
    <name type="common">Tree cotton</name>
    <name type="synonym">Gossypium nanking</name>
    <dbReference type="NCBI Taxonomy" id="29729"/>
    <lineage>
        <taxon>Eukaryota</taxon>
        <taxon>Viridiplantae</taxon>
        <taxon>Streptophyta</taxon>
        <taxon>Embryophyta</taxon>
        <taxon>Tracheophyta</taxon>
        <taxon>Spermatophyta</taxon>
        <taxon>Magnoliopsida</taxon>
        <taxon>eudicotyledons</taxon>
        <taxon>Gunneridae</taxon>
        <taxon>Pentapetalae</taxon>
        <taxon>rosids</taxon>
        <taxon>malvids</taxon>
        <taxon>Malvales</taxon>
        <taxon>Malvaceae</taxon>
        <taxon>Malvoideae</taxon>
        <taxon>Gossypium</taxon>
    </lineage>
</organism>
<reference evidence="2 3" key="1">
    <citation type="submission" date="2023-03" db="EMBL/GenBank/DDBJ databases">
        <title>WGS of Gossypium arboreum.</title>
        <authorList>
            <person name="Yu D."/>
        </authorList>
    </citation>
    <scope>NUCLEOTIDE SEQUENCE [LARGE SCALE GENOMIC DNA]</scope>
    <source>
        <tissue evidence="2">Leaf</tissue>
    </source>
</reference>
<dbReference type="InterPro" id="IPR002156">
    <property type="entry name" value="RNaseH_domain"/>
</dbReference>
<evidence type="ECO:0000313" key="3">
    <source>
        <dbReference type="Proteomes" id="UP001358586"/>
    </source>
</evidence>
<name>A0ABR0N5B2_GOSAR</name>
<dbReference type="PANTHER" id="PTHR47723:SF19">
    <property type="entry name" value="POLYNUCLEOTIDYL TRANSFERASE, RIBONUCLEASE H-LIKE SUPERFAMILY PROTEIN"/>
    <property type="match status" value="1"/>
</dbReference>
<dbReference type="Pfam" id="PF13456">
    <property type="entry name" value="RVT_3"/>
    <property type="match status" value="1"/>
</dbReference>
<dbReference type="InterPro" id="IPR053151">
    <property type="entry name" value="RNase_H-like"/>
</dbReference>
<dbReference type="Gene3D" id="3.30.420.10">
    <property type="entry name" value="Ribonuclease H-like superfamily/Ribonuclease H"/>
    <property type="match status" value="1"/>
</dbReference>
<dbReference type="InterPro" id="IPR036397">
    <property type="entry name" value="RNaseH_sf"/>
</dbReference>
<dbReference type="PANTHER" id="PTHR47723">
    <property type="entry name" value="OS05G0353850 PROTEIN"/>
    <property type="match status" value="1"/>
</dbReference>
<keyword evidence="3" id="KW-1185">Reference proteome</keyword>
<dbReference type="InterPro" id="IPR044730">
    <property type="entry name" value="RNase_H-like_dom_plant"/>
</dbReference>
<accession>A0ABR0N5B2</accession>
<dbReference type="Proteomes" id="UP001358586">
    <property type="component" value="Chromosome 11"/>
</dbReference>
<dbReference type="EMBL" id="JARKNE010000011">
    <property type="protein sequence ID" value="KAK5785503.1"/>
    <property type="molecule type" value="Genomic_DNA"/>
</dbReference>
<feature type="domain" description="RNase H type-1" evidence="1">
    <location>
        <begin position="35"/>
        <end position="122"/>
    </location>
</feature>
<evidence type="ECO:0000313" key="2">
    <source>
        <dbReference type="EMBL" id="KAK5785503.1"/>
    </source>
</evidence>
<comment type="caution">
    <text evidence="2">The sequence shown here is derived from an EMBL/GenBank/DDBJ whole genome shotgun (WGS) entry which is preliminary data.</text>
</comment>